<dbReference type="KEGG" id="afg:AFULGI_00006820"/>
<gene>
    <name evidence="1" type="ORF">AFULGI_00006820</name>
</gene>
<reference evidence="1 2" key="1">
    <citation type="submission" date="2013-07" db="EMBL/GenBank/DDBJ databases">
        <title>Genome of Archaeoglobus fulgidus.</title>
        <authorList>
            <person name="Fiebig A."/>
            <person name="Birkeland N.-K."/>
        </authorList>
    </citation>
    <scope>NUCLEOTIDE SEQUENCE [LARGE SCALE GENOMIC DNA]</scope>
    <source>
        <strain evidence="1 2">DSM 8774</strain>
    </source>
</reference>
<proteinExistence type="predicted"/>
<evidence type="ECO:0000313" key="1">
    <source>
        <dbReference type="EMBL" id="AIG97483.1"/>
    </source>
</evidence>
<evidence type="ECO:0000313" key="2">
    <source>
        <dbReference type="Proteomes" id="UP000028501"/>
    </source>
</evidence>
<dbReference type="HOGENOM" id="CLU_2985454_0_0_2"/>
<accession>A0A075WIT1</accession>
<dbReference type="Proteomes" id="UP000028501">
    <property type="component" value="Chromosome"/>
</dbReference>
<protein>
    <submittedName>
        <fullName evidence="1">Uncharacterized protein</fullName>
    </submittedName>
</protein>
<name>A0A075WIT1_ARCFL</name>
<dbReference type="EMBL" id="CP006577">
    <property type="protein sequence ID" value="AIG97483.1"/>
    <property type="molecule type" value="Genomic_DNA"/>
</dbReference>
<sequence>MSLAKMYDKEYFEGKTYKEGYKFEIFYPFHKTIAEAIFEMFKPRIVLDVRMCYGISC</sequence>
<dbReference type="AlphaFoldDB" id="A0A075WIT1"/>
<organism evidence="1 2">
    <name type="scientific">Archaeoglobus fulgidus DSM 8774</name>
    <dbReference type="NCBI Taxonomy" id="1344584"/>
    <lineage>
        <taxon>Archaea</taxon>
        <taxon>Methanobacteriati</taxon>
        <taxon>Methanobacteriota</taxon>
        <taxon>Archaeoglobi</taxon>
        <taxon>Archaeoglobales</taxon>
        <taxon>Archaeoglobaceae</taxon>
        <taxon>Archaeoglobus</taxon>
    </lineage>
</organism>